<dbReference type="InterPro" id="IPR036890">
    <property type="entry name" value="HATPase_C_sf"/>
</dbReference>
<feature type="domain" description="PAS" evidence="17">
    <location>
        <begin position="421"/>
        <end position="463"/>
    </location>
</feature>
<dbReference type="NCBIfam" id="TIGR00229">
    <property type="entry name" value="sensory_box"/>
    <property type="match status" value="2"/>
</dbReference>
<dbReference type="CDD" id="cd16922">
    <property type="entry name" value="HATPase_EvgS-ArcB-TorS-like"/>
    <property type="match status" value="1"/>
</dbReference>
<evidence type="ECO:0000256" key="9">
    <source>
        <dbReference type="ARBA" id="ARBA00022840"/>
    </source>
</evidence>
<evidence type="ECO:0000256" key="4">
    <source>
        <dbReference type="ARBA" id="ARBA00012438"/>
    </source>
</evidence>
<dbReference type="SMART" id="SM00387">
    <property type="entry name" value="HATPase_c"/>
    <property type="match status" value="1"/>
</dbReference>
<evidence type="ECO:0000256" key="12">
    <source>
        <dbReference type="ARBA" id="ARBA00023306"/>
    </source>
</evidence>
<evidence type="ECO:0000256" key="2">
    <source>
        <dbReference type="ARBA" id="ARBA00004370"/>
    </source>
</evidence>
<evidence type="ECO:0000256" key="1">
    <source>
        <dbReference type="ARBA" id="ARBA00000085"/>
    </source>
</evidence>
<dbReference type="GO" id="GO:0000155">
    <property type="term" value="F:phosphorelay sensor kinase activity"/>
    <property type="evidence" value="ECO:0007669"/>
    <property type="project" value="InterPro"/>
</dbReference>
<dbReference type="Pfam" id="PF00072">
    <property type="entry name" value="Response_reg"/>
    <property type="match status" value="2"/>
</dbReference>
<dbReference type="InterPro" id="IPR035965">
    <property type="entry name" value="PAS-like_dom_sf"/>
</dbReference>
<dbReference type="CDD" id="cd00082">
    <property type="entry name" value="HisKA"/>
    <property type="match status" value="1"/>
</dbReference>
<dbReference type="Pfam" id="PF02518">
    <property type="entry name" value="HATPase_c"/>
    <property type="match status" value="1"/>
</dbReference>
<evidence type="ECO:0000256" key="13">
    <source>
        <dbReference type="ARBA" id="ARBA00074306"/>
    </source>
</evidence>
<evidence type="ECO:0000256" key="14">
    <source>
        <dbReference type="PROSITE-ProRule" id="PRU00169"/>
    </source>
</evidence>
<dbReference type="InterPro" id="IPR004358">
    <property type="entry name" value="Sig_transdc_His_kin-like_C"/>
</dbReference>
<dbReference type="Pfam" id="PF00512">
    <property type="entry name" value="HisKA"/>
    <property type="match status" value="1"/>
</dbReference>
<dbReference type="FunFam" id="1.10.287.130:FF:000038">
    <property type="entry name" value="Sensory transduction histidine kinase"/>
    <property type="match status" value="1"/>
</dbReference>
<dbReference type="InterPro" id="IPR003661">
    <property type="entry name" value="HisK_dim/P_dom"/>
</dbReference>
<dbReference type="SMART" id="SM00086">
    <property type="entry name" value="PAC"/>
    <property type="match status" value="2"/>
</dbReference>
<dbReference type="CDD" id="cd00130">
    <property type="entry name" value="PAS"/>
    <property type="match status" value="2"/>
</dbReference>
<keyword evidence="6" id="KW-0808">Transferase</keyword>
<dbReference type="GO" id="GO:0009927">
    <property type="term" value="F:histidine phosphotransfer kinase activity"/>
    <property type="evidence" value="ECO:0007669"/>
    <property type="project" value="TreeGrafter"/>
</dbReference>
<dbReference type="SMART" id="SM00388">
    <property type="entry name" value="HisKA"/>
    <property type="match status" value="1"/>
</dbReference>
<keyword evidence="12" id="KW-0131">Cell cycle</keyword>
<dbReference type="Gene3D" id="3.40.50.2300">
    <property type="match status" value="2"/>
</dbReference>
<dbReference type="InterPro" id="IPR000700">
    <property type="entry name" value="PAS-assoc_C"/>
</dbReference>
<evidence type="ECO:0000259" key="17">
    <source>
        <dbReference type="PROSITE" id="PS50112"/>
    </source>
</evidence>
<dbReference type="InterPro" id="IPR011006">
    <property type="entry name" value="CheY-like_superfamily"/>
</dbReference>
<name>A0A8J7F221_9CYAN</name>
<dbReference type="Gene3D" id="3.30.565.10">
    <property type="entry name" value="Histidine kinase-like ATPase, C-terminal domain"/>
    <property type="match status" value="1"/>
</dbReference>
<feature type="modified residue" description="4-aspartylphosphate" evidence="14">
    <location>
        <position position="861"/>
    </location>
</feature>
<keyword evidence="7" id="KW-0547">Nucleotide-binding</keyword>
<feature type="domain" description="PAS" evidence="17">
    <location>
        <begin position="118"/>
        <end position="187"/>
    </location>
</feature>
<dbReference type="PRINTS" id="PR00344">
    <property type="entry name" value="BCTRLSENSOR"/>
</dbReference>
<keyword evidence="20" id="KW-1185">Reference proteome</keyword>
<dbReference type="SUPFAM" id="SSF55874">
    <property type="entry name" value="ATPase domain of HSP90 chaperone/DNA topoisomerase II/histidine kinase"/>
    <property type="match status" value="1"/>
</dbReference>
<dbReference type="InterPro" id="IPR000014">
    <property type="entry name" value="PAS"/>
</dbReference>
<evidence type="ECO:0000256" key="5">
    <source>
        <dbReference type="ARBA" id="ARBA00022553"/>
    </source>
</evidence>
<dbReference type="InterPro" id="IPR003594">
    <property type="entry name" value="HATPase_dom"/>
</dbReference>
<sequence length="929" mass="105943">MLLQHQVTLAKLSEAKSISSAQSMDAVILNLRLSNIEDFEIISSIRNLLPNGAIVVISENEDEAVMTRAIELGVDDIIFKKNITKDLQWTLISAIERRKRFNCDIRECKISEQNKHNSEARWRFLFEATSEGIMLHNRGTILDVNHALAQMTGYEIEELIGRNGFELVTPESQELIRKNIISGYEKPYRVNIIKKDGSIFMVEIEAKIISQSSQNIRVAVIRDITECHRVKTALHARENLLRQQSQTLVELANSKAFIKGNLIDSVREITQAAAKILDVEQVGVWLYNQDHSQLESVDLYNRKISRHSQSIVLKKEDYPNYFTALETNINSVNDSSKFIVTQELSKFYLPVFGVTSVLNVPIWLGGSVVGIVCHAYFDNDTFSSHQWTLEEERFAIAIADFLTLAIEASERKAAEKALKQSEAQFRAIFERSSMGICLVDIKGRIVDINPALCKILRYNFHELKHKNFTNYICFEKGDLELYKKLIGSKIERLEIERRLLHKDGGTVWTHLSISLIVYNNGKPKFFLAIIENISERKETELELRKSKEAAEVASRAKSEFLATMSHELRTPLNAIMGLSQLLQQEIVGSINDKQKEYIDCIYSSGLHLLELINDILDLSKIEAGKEELSLFPLRVEDLCNYVISTVRERAEEKGLQLNFSIDKQVETCIADQRRIKQMLLNLLTNAIKFTSVGSVSLQVMKMPQKIAFRVCDTGIGIKPHQFQYLFEPFKQLDSRLNRQYEGTGLGLALTRKLARLHGGDVTVESTFGKGSRFTLFLPDNEFQAENEIEKWEAKINNINNLISSTDTLVNKRILLIEDDTHTGTLLQDYLQTIGYQVEWMVDGNDFLDKVRIYQPNLILLDIQLGDSSGWDLLTSLRQTSDLEDKLVVVMTPSPDDDVRDRYIQAGANDFVSKPIGIVKLELILMRYFN</sequence>
<dbReference type="SMART" id="SM00065">
    <property type="entry name" value="GAF"/>
    <property type="match status" value="1"/>
</dbReference>
<evidence type="ECO:0000259" key="15">
    <source>
        <dbReference type="PROSITE" id="PS50109"/>
    </source>
</evidence>
<dbReference type="SUPFAM" id="SSF55781">
    <property type="entry name" value="GAF domain-like"/>
    <property type="match status" value="1"/>
</dbReference>
<evidence type="ECO:0000259" key="16">
    <source>
        <dbReference type="PROSITE" id="PS50110"/>
    </source>
</evidence>
<dbReference type="PROSITE" id="PS50112">
    <property type="entry name" value="PAS"/>
    <property type="match status" value="2"/>
</dbReference>
<dbReference type="FunFam" id="3.30.565.10:FF:000010">
    <property type="entry name" value="Sensor histidine kinase RcsC"/>
    <property type="match status" value="1"/>
</dbReference>
<dbReference type="InterPro" id="IPR005467">
    <property type="entry name" value="His_kinase_dom"/>
</dbReference>
<keyword evidence="11" id="KW-0472">Membrane</keyword>
<accession>A0A8J7F221</accession>
<evidence type="ECO:0000259" key="18">
    <source>
        <dbReference type="PROSITE" id="PS50113"/>
    </source>
</evidence>
<dbReference type="InterPro" id="IPR001610">
    <property type="entry name" value="PAC"/>
</dbReference>
<dbReference type="EMBL" id="JADEWL010000013">
    <property type="protein sequence ID" value="MBE9212328.1"/>
    <property type="molecule type" value="Genomic_DNA"/>
</dbReference>
<feature type="domain" description="Response regulatory" evidence="16">
    <location>
        <begin position="1"/>
        <end position="95"/>
    </location>
</feature>
<dbReference type="PANTHER" id="PTHR43047:SF63">
    <property type="entry name" value="HISTIDINE KINASE"/>
    <property type="match status" value="1"/>
</dbReference>
<dbReference type="GO" id="GO:0005886">
    <property type="term" value="C:plasma membrane"/>
    <property type="evidence" value="ECO:0007669"/>
    <property type="project" value="TreeGrafter"/>
</dbReference>
<dbReference type="GO" id="GO:0005524">
    <property type="term" value="F:ATP binding"/>
    <property type="evidence" value="ECO:0007669"/>
    <property type="project" value="UniProtKB-KW"/>
</dbReference>
<evidence type="ECO:0000256" key="6">
    <source>
        <dbReference type="ARBA" id="ARBA00022679"/>
    </source>
</evidence>
<dbReference type="PANTHER" id="PTHR43047">
    <property type="entry name" value="TWO-COMPONENT HISTIDINE PROTEIN KINASE"/>
    <property type="match status" value="1"/>
</dbReference>
<feature type="domain" description="Histidine kinase" evidence="15">
    <location>
        <begin position="563"/>
        <end position="781"/>
    </location>
</feature>
<dbReference type="PROSITE" id="PS50113">
    <property type="entry name" value="PAC"/>
    <property type="match status" value="2"/>
</dbReference>
<dbReference type="Gene3D" id="1.10.287.130">
    <property type="match status" value="1"/>
</dbReference>
<dbReference type="InterPro" id="IPR029016">
    <property type="entry name" value="GAF-like_dom_sf"/>
</dbReference>
<keyword evidence="9" id="KW-0067">ATP-binding</keyword>
<evidence type="ECO:0000256" key="10">
    <source>
        <dbReference type="ARBA" id="ARBA00023012"/>
    </source>
</evidence>
<evidence type="ECO:0000256" key="11">
    <source>
        <dbReference type="ARBA" id="ARBA00023136"/>
    </source>
</evidence>
<comment type="subcellular location">
    <subcellularLocation>
        <location evidence="2">Membrane</location>
    </subcellularLocation>
</comment>
<feature type="domain" description="Response regulatory" evidence="16">
    <location>
        <begin position="812"/>
        <end position="928"/>
    </location>
</feature>
<organism evidence="19 20">
    <name type="scientific">Plectonema cf. radiosum LEGE 06105</name>
    <dbReference type="NCBI Taxonomy" id="945769"/>
    <lineage>
        <taxon>Bacteria</taxon>
        <taxon>Bacillati</taxon>
        <taxon>Cyanobacteriota</taxon>
        <taxon>Cyanophyceae</taxon>
        <taxon>Oscillatoriophycideae</taxon>
        <taxon>Oscillatoriales</taxon>
        <taxon>Microcoleaceae</taxon>
        <taxon>Plectonema</taxon>
    </lineage>
</organism>
<comment type="caution">
    <text evidence="19">The sequence shown here is derived from an EMBL/GenBank/DDBJ whole genome shotgun (WGS) entry which is preliminary data.</text>
</comment>
<dbReference type="EC" id="2.7.13.3" evidence="4"/>
<evidence type="ECO:0000313" key="20">
    <source>
        <dbReference type="Proteomes" id="UP000620559"/>
    </source>
</evidence>
<dbReference type="SMART" id="SM00448">
    <property type="entry name" value="REC"/>
    <property type="match status" value="1"/>
</dbReference>
<dbReference type="PROSITE" id="PS50110">
    <property type="entry name" value="RESPONSE_REGULATORY"/>
    <property type="match status" value="2"/>
</dbReference>
<evidence type="ECO:0000256" key="3">
    <source>
        <dbReference type="ARBA" id="ARBA00006402"/>
    </source>
</evidence>
<dbReference type="Pfam" id="PF13426">
    <property type="entry name" value="PAS_9"/>
    <property type="match status" value="2"/>
</dbReference>
<feature type="domain" description="PAC" evidence="18">
    <location>
        <begin position="493"/>
        <end position="545"/>
    </location>
</feature>
<dbReference type="Gene3D" id="3.30.450.20">
    <property type="entry name" value="PAS domain"/>
    <property type="match status" value="2"/>
</dbReference>
<dbReference type="SMART" id="SM00091">
    <property type="entry name" value="PAS"/>
    <property type="match status" value="2"/>
</dbReference>
<keyword evidence="8" id="KW-0418">Kinase</keyword>
<gene>
    <name evidence="19" type="ORF">IQ247_06335</name>
</gene>
<comment type="catalytic activity">
    <reaction evidence="1">
        <text>ATP + protein L-histidine = ADP + protein N-phospho-L-histidine.</text>
        <dbReference type="EC" id="2.7.13.3"/>
    </reaction>
</comment>
<comment type="caution">
    <text evidence="14">Lacks conserved residue(s) required for the propagation of feature annotation.</text>
</comment>
<reference evidence="19" key="1">
    <citation type="submission" date="2020-10" db="EMBL/GenBank/DDBJ databases">
        <authorList>
            <person name="Castelo-Branco R."/>
            <person name="Eusebio N."/>
            <person name="Adriana R."/>
            <person name="Vieira A."/>
            <person name="Brugerolle De Fraissinette N."/>
            <person name="Rezende De Castro R."/>
            <person name="Schneider M.P."/>
            <person name="Vasconcelos V."/>
            <person name="Leao P.N."/>
        </authorList>
    </citation>
    <scope>NUCLEOTIDE SEQUENCE</scope>
    <source>
        <strain evidence="19">LEGE 06105</strain>
    </source>
</reference>
<dbReference type="SUPFAM" id="SSF55785">
    <property type="entry name" value="PYP-like sensor domain (PAS domain)"/>
    <property type="match status" value="2"/>
</dbReference>
<dbReference type="AlphaFoldDB" id="A0A8J7F221"/>
<protein>
    <recommendedName>
        <fullName evidence="13">Circadian input-output histidine kinase CikA</fullName>
        <ecNumber evidence="4">2.7.13.3</ecNumber>
    </recommendedName>
</protein>
<dbReference type="Pfam" id="PF01590">
    <property type="entry name" value="GAF"/>
    <property type="match status" value="1"/>
</dbReference>
<proteinExistence type="inferred from homology"/>
<keyword evidence="10" id="KW-0902">Two-component regulatory system</keyword>
<dbReference type="InterPro" id="IPR001789">
    <property type="entry name" value="Sig_transdc_resp-reg_receiver"/>
</dbReference>
<comment type="similarity">
    <text evidence="3">In the N-terminal section; belongs to the phytochrome family.</text>
</comment>
<evidence type="ECO:0000256" key="7">
    <source>
        <dbReference type="ARBA" id="ARBA00022741"/>
    </source>
</evidence>
<evidence type="ECO:0000256" key="8">
    <source>
        <dbReference type="ARBA" id="ARBA00022777"/>
    </source>
</evidence>
<dbReference type="SUPFAM" id="SSF52172">
    <property type="entry name" value="CheY-like"/>
    <property type="match status" value="2"/>
</dbReference>
<dbReference type="InterPro" id="IPR036097">
    <property type="entry name" value="HisK_dim/P_sf"/>
</dbReference>
<keyword evidence="5 14" id="KW-0597">Phosphoprotein</keyword>
<dbReference type="Gene3D" id="3.30.450.40">
    <property type="match status" value="1"/>
</dbReference>
<dbReference type="Proteomes" id="UP000620559">
    <property type="component" value="Unassembled WGS sequence"/>
</dbReference>
<evidence type="ECO:0000313" key="19">
    <source>
        <dbReference type="EMBL" id="MBE9212328.1"/>
    </source>
</evidence>
<dbReference type="PROSITE" id="PS50109">
    <property type="entry name" value="HIS_KIN"/>
    <property type="match status" value="1"/>
</dbReference>
<dbReference type="SUPFAM" id="SSF47384">
    <property type="entry name" value="Homodimeric domain of signal transducing histidine kinase"/>
    <property type="match status" value="1"/>
</dbReference>
<feature type="domain" description="PAC" evidence="18">
    <location>
        <begin position="186"/>
        <end position="236"/>
    </location>
</feature>
<dbReference type="InterPro" id="IPR003018">
    <property type="entry name" value="GAF"/>
</dbReference>